<dbReference type="EMBL" id="CM047581">
    <property type="protein sequence ID" value="KAI9916430.1"/>
    <property type="molecule type" value="Genomic_DNA"/>
</dbReference>
<comment type="caution">
    <text evidence="1">The sequence shown here is derived from an EMBL/GenBank/DDBJ whole genome shotgun (WGS) entry which is preliminary data.</text>
</comment>
<evidence type="ECO:0000313" key="2">
    <source>
        <dbReference type="Proteomes" id="UP001163321"/>
    </source>
</evidence>
<organism evidence="1 2">
    <name type="scientific">Peronosclerospora sorghi</name>
    <dbReference type="NCBI Taxonomy" id="230839"/>
    <lineage>
        <taxon>Eukaryota</taxon>
        <taxon>Sar</taxon>
        <taxon>Stramenopiles</taxon>
        <taxon>Oomycota</taxon>
        <taxon>Peronosporomycetes</taxon>
        <taxon>Peronosporales</taxon>
        <taxon>Peronosporaceae</taxon>
        <taxon>Peronosclerospora</taxon>
    </lineage>
</organism>
<name>A0ACC0WE98_9STRA</name>
<dbReference type="Proteomes" id="UP001163321">
    <property type="component" value="Chromosome 2"/>
</dbReference>
<evidence type="ECO:0000313" key="1">
    <source>
        <dbReference type="EMBL" id="KAI9916430.1"/>
    </source>
</evidence>
<sequence length="372" mass="40654">MISSESSDDELVTARERLNASKNVGKDSRRAARTSSRALIGQKRSSAAPDPPPIEKQPRVDAKGTTGRAYTLSLALPGSILDNAQTKELATYVAGQVARAATIFQVDEIVVFEDALGACPKPPHARGRDACVVLARILQYLETPQYLRRQLFPLHPELADAGLLNPLDAPHHVRAQEWSLYREGVVTTRPRKENDGALIDVGLQRPVAVPQRIQPGVRVTVKLDETVKDGKKKSVTGHLVSCAEPREVLGLYWGYTTRRASSLRHVWTECPFPGGYDVKIGTSERGDVSVDEPTFRVPPFRHALVVVGGVAGIEACVDADETLAVSGEDARTLFDLWLNTCPQQGSRTIRSEEALLISLAALRPHFARNQLP</sequence>
<protein>
    <submittedName>
        <fullName evidence="1">Uncharacterized protein</fullName>
    </submittedName>
</protein>
<accession>A0ACC0WE98</accession>
<keyword evidence="2" id="KW-1185">Reference proteome</keyword>
<gene>
    <name evidence="1" type="ORF">PsorP6_017124</name>
</gene>
<proteinExistence type="predicted"/>
<reference evidence="1 2" key="1">
    <citation type="journal article" date="2022" name="bioRxiv">
        <title>The genome of the oomycete Peronosclerospora sorghi, a cosmopolitan pathogen of maize and sorghum, is inflated with dispersed pseudogenes.</title>
        <authorList>
            <person name="Fletcher K."/>
            <person name="Martin F."/>
            <person name="Isakeit T."/>
            <person name="Cavanaugh K."/>
            <person name="Magill C."/>
            <person name="Michelmore R."/>
        </authorList>
    </citation>
    <scope>NUCLEOTIDE SEQUENCE [LARGE SCALE GENOMIC DNA]</scope>
    <source>
        <strain evidence="1">P6</strain>
    </source>
</reference>